<protein>
    <submittedName>
        <fullName evidence="2">TIGR04282 family arsenosugar biosynthesis glycosyltransferase</fullName>
    </submittedName>
</protein>
<accession>A0ABW1NLX4</accession>
<dbReference type="EMBL" id="JBHSRF010000031">
    <property type="protein sequence ID" value="MFC6083669.1"/>
    <property type="molecule type" value="Genomic_DNA"/>
</dbReference>
<feature type="region of interest" description="Disordered" evidence="1">
    <location>
        <begin position="212"/>
        <end position="239"/>
    </location>
</feature>
<proteinExistence type="predicted"/>
<dbReference type="InterPro" id="IPR029044">
    <property type="entry name" value="Nucleotide-diphossugar_trans"/>
</dbReference>
<name>A0ABW1NLX4_9ACTN</name>
<feature type="compositionally biased region" description="Polar residues" evidence="1">
    <location>
        <begin position="212"/>
        <end position="224"/>
    </location>
</feature>
<evidence type="ECO:0000256" key="1">
    <source>
        <dbReference type="SAM" id="MobiDB-lite"/>
    </source>
</evidence>
<dbReference type="Pfam" id="PF09837">
    <property type="entry name" value="DUF2064"/>
    <property type="match status" value="1"/>
</dbReference>
<evidence type="ECO:0000313" key="3">
    <source>
        <dbReference type="Proteomes" id="UP001596137"/>
    </source>
</evidence>
<sequence>MTQLLVIAKEPIPGQVKTRLCPPCTGGQAARLAAAALEDTLHTVAAARLPNPVLALQGLPGPWLPPGFTVIPQRGRGLDERLAAAFTDAHGLHAAPIVLIGMDTPQLTPALLDAAAEALTRHDAVYGPAADGGFWLLGLRRPDPALLLGVPMSQADTGSAQMRRLREAGLSTALMPELRDVDTYADALHVAAQAPGTRFAATLDAVRVSMATSPGTSTQFGTRPSTSGHSVSSQTSHSS</sequence>
<dbReference type="RefSeq" id="WP_380755899.1">
    <property type="nucleotide sequence ID" value="NZ_JBHSRF010000031.1"/>
</dbReference>
<feature type="compositionally biased region" description="Low complexity" evidence="1">
    <location>
        <begin position="225"/>
        <end position="239"/>
    </location>
</feature>
<dbReference type="Gene3D" id="3.90.550.10">
    <property type="entry name" value="Spore Coat Polysaccharide Biosynthesis Protein SpsA, Chain A"/>
    <property type="match status" value="1"/>
</dbReference>
<dbReference type="NCBIfam" id="TIGR04282">
    <property type="entry name" value="glyco_like_cofC"/>
    <property type="match status" value="1"/>
</dbReference>
<evidence type="ECO:0000313" key="2">
    <source>
        <dbReference type="EMBL" id="MFC6083669.1"/>
    </source>
</evidence>
<dbReference type="PANTHER" id="PTHR36529:SF1">
    <property type="entry name" value="GLYCOSYLTRANSFERASE"/>
    <property type="match status" value="1"/>
</dbReference>
<dbReference type="InterPro" id="IPR018641">
    <property type="entry name" value="Trfase_1_rSAM/seldom-assoc"/>
</dbReference>
<dbReference type="PANTHER" id="PTHR36529">
    <property type="entry name" value="SLL1095 PROTEIN"/>
    <property type="match status" value="1"/>
</dbReference>
<keyword evidence="3" id="KW-1185">Reference proteome</keyword>
<comment type="caution">
    <text evidence="2">The sequence shown here is derived from an EMBL/GenBank/DDBJ whole genome shotgun (WGS) entry which is preliminary data.</text>
</comment>
<organism evidence="2 3">
    <name type="scientific">Sphaerisporangium aureirubrum</name>
    <dbReference type="NCBI Taxonomy" id="1544736"/>
    <lineage>
        <taxon>Bacteria</taxon>
        <taxon>Bacillati</taxon>
        <taxon>Actinomycetota</taxon>
        <taxon>Actinomycetes</taxon>
        <taxon>Streptosporangiales</taxon>
        <taxon>Streptosporangiaceae</taxon>
        <taxon>Sphaerisporangium</taxon>
    </lineage>
</organism>
<dbReference type="SUPFAM" id="SSF53448">
    <property type="entry name" value="Nucleotide-diphospho-sugar transferases"/>
    <property type="match status" value="1"/>
</dbReference>
<dbReference type="Proteomes" id="UP001596137">
    <property type="component" value="Unassembled WGS sequence"/>
</dbReference>
<reference evidence="3" key="1">
    <citation type="journal article" date="2019" name="Int. J. Syst. Evol. Microbiol.">
        <title>The Global Catalogue of Microorganisms (GCM) 10K type strain sequencing project: providing services to taxonomists for standard genome sequencing and annotation.</title>
        <authorList>
            <consortium name="The Broad Institute Genomics Platform"/>
            <consortium name="The Broad Institute Genome Sequencing Center for Infectious Disease"/>
            <person name="Wu L."/>
            <person name="Ma J."/>
        </authorList>
    </citation>
    <scope>NUCLEOTIDE SEQUENCE [LARGE SCALE GENOMIC DNA]</scope>
    <source>
        <strain evidence="3">JCM 30346</strain>
    </source>
</reference>
<gene>
    <name evidence="2" type="ORF">ACFP1K_21045</name>
</gene>